<dbReference type="AlphaFoldDB" id="A0AAW7CWW2"/>
<comment type="caution">
    <text evidence="2">The sequence shown here is derived from an EMBL/GenBank/DDBJ whole genome shotgun (WGS) entry which is preliminary data.</text>
</comment>
<dbReference type="Proteomes" id="UP001224739">
    <property type="component" value="Unassembled WGS sequence"/>
</dbReference>
<feature type="transmembrane region" description="Helical" evidence="1">
    <location>
        <begin position="56"/>
        <end position="81"/>
    </location>
</feature>
<keyword evidence="1" id="KW-1133">Transmembrane helix</keyword>
<evidence type="ECO:0000313" key="3">
    <source>
        <dbReference type="Proteomes" id="UP001224739"/>
    </source>
</evidence>
<keyword evidence="1" id="KW-0472">Membrane</keyword>
<name>A0AAW7CWW2_9GAMM</name>
<accession>A0AAW7CWW2</accession>
<sequence>MNRKFIISFLQAVIVIPILSIAICMLGIPIGIIVAFFKTGVFSFESLRMVSIYESFIYAVKVGGTIGLVLGIGLWVANIVIPELMNKSKNKK</sequence>
<gene>
    <name evidence="2" type="ORF">QSH02_18005</name>
</gene>
<protein>
    <submittedName>
        <fullName evidence="2">Uncharacterized protein</fullName>
    </submittedName>
</protein>
<evidence type="ECO:0000256" key="1">
    <source>
        <dbReference type="SAM" id="Phobius"/>
    </source>
</evidence>
<reference evidence="2" key="1">
    <citation type="submission" date="2023-06" db="EMBL/GenBank/DDBJ databases">
        <title>Acute promotion of culturable opportunistic pathogens and persistent increase of antibiotic resistance following antibiotic exposure in mouse gut microbiota.</title>
        <authorList>
            <person name="Li L."/>
            <person name="Wang B."/>
            <person name="Sun Y."/>
            <person name="Wang M."/>
            <person name="Xu H."/>
        </authorList>
    </citation>
    <scope>NUCLEOTIDE SEQUENCE</scope>
    <source>
        <strain evidence="2">EPA10_1</strain>
    </source>
</reference>
<dbReference type="GeneID" id="83614420"/>
<evidence type="ECO:0000313" key="2">
    <source>
        <dbReference type="EMBL" id="MDL5356719.1"/>
    </source>
</evidence>
<dbReference type="RefSeq" id="WP_136516711.1">
    <property type="nucleotide sequence ID" value="NZ_JASVWJ010000033.1"/>
</dbReference>
<proteinExistence type="predicted"/>
<feature type="transmembrane region" description="Helical" evidence="1">
    <location>
        <begin position="12"/>
        <end position="36"/>
    </location>
</feature>
<dbReference type="EMBL" id="JASVWL010000033">
    <property type="protein sequence ID" value="MDL5356719.1"/>
    <property type="molecule type" value="Genomic_DNA"/>
</dbReference>
<keyword evidence="1" id="KW-0812">Transmembrane</keyword>
<organism evidence="2 3">
    <name type="scientific">Proteus faecis</name>
    <dbReference type="NCBI Taxonomy" id="2050967"/>
    <lineage>
        <taxon>Bacteria</taxon>
        <taxon>Pseudomonadati</taxon>
        <taxon>Pseudomonadota</taxon>
        <taxon>Gammaproteobacteria</taxon>
        <taxon>Enterobacterales</taxon>
        <taxon>Morganellaceae</taxon>
        <taxon>Proteus</taxon>
    </lineage>
</organism>